<keyword evidence="5" id="KW-0833">Ubl conjugation pathway</keyword>
<keyword evidence="7" id="KW-0788">Thiol protease</keyword>
<evidence type="ECO:0000256" key="8">
    <source>
        <dbReference type="SAM" id="MobiDB-lite"/>
    </source>
</evidence>
<reference evidence="10" key="1">
    <citation type="journal article" date="2020" name="Stud. Mycol.">
        <title>101 Dothideomycetes genomes: a test case for predicting lifestyles and emergence of pathogens.</title>
        <authorList>
            <person name="Haridas S."/>
            <person name="Albert R."/>
            <person name="Binder M."/>
            <person name="Bloem J."/>
            <person name="Labutti K."/>
            <person name="Salamov A."/>
            <person name="Andreopoulos B."/>
            <person name="Baker S."/>
            <person name="Barry K."/>
            <person name="Bills G."/>
            <person name="Bluhm B."/>
            <person name="Cannon C."/>
            <person name="Castanera R."/>
            <person name="Culley D."/>
            <person name="Daum C."/>
            <person name="Ezra D."/>
            <person name="Gonzalez J."/>
            <person name="Henrissat B."/>
            <person name="Kuo A."/>
            <person name="Liang C."/>
            <person name="Lipzen A."/>
            <person name="Lutzoni F."/>
            <person name="Magnuson J."/>
            <person name="Mondo S."/>
            <person name="Nolan M."/>
            <person name="Ohm R."/>
            <person name="Pangilinan J."/>
            <person name="Park H.-J."/>
            <person name="Ramirez L."/>
            <person name="Alfaro M."/>
            <person name="Sun H."/>
            <person name="Tritt A."/>
            <person name="Yoshinaga Y."/>
            <person name="Zwiers L.-H."/>
            <person name="Turgeon B."/>
            <person name="Goodwin S."/>
            <person name="Spatafora J."/>
            <person name="Crous P."/>
            <person name="Grigoriev I."/>
        </authorList>
    </citation>
    <scope>NUCLEOTIDE SEQUENCE</scope>
    <source>
        <strain evidence="10">CBS 690.94</strain>
    </source>
</reference>
<dbReference type="EMBL" id="MU001507">
    <property type="protein sequence ID" value="KAF2440482.1"/>
    <property type="molecule type" value="Genomic_DNA"/>
</dbReference>
<keyword evidence="11" id="KW-1185">Reference proteome</keyword>
<evidence type="ECO:0000256" key="7">
    <source>
        <dbReference type="ARBA" id="ARBA00022807"/>
    </source>
</evidence>
<comment type="similarity">
    <text evidence="2">Belongs to the peptidase C19 family.</text>
</comment>
<evidence type="ECO:0000259" key="9">
    <source>
        <dbReference type="PROSITE" id="PS50235"/>
    </source>
</evidence>
<dbReference type="CDD" id="cd02257">
    <property type="entry name" value="Peptidase_C19"/>
    <property type="match status" value="1"/>
</dbReference>
<feature type="region of interest" description="Disordered" evidence="8">
    <location>
        <begin position="455"/>
        <end position="480"/>
    </location>
</feature>
<keyword evidence="6" id="KW-0378">Hydrolase</keyword>
<dbReference type="AlphaFoldDB" id="A0A9P4U8X2"/>
<dbReference type="Gene3D" id="3.90.70.10">
    <property type="entry name" value="Cysteine proteinases"/>
    <property type="match status" value="1"/>
</dbReference>
<protein>
    <recommendedName>
        <fullName evidence="3">ubiquitinyl hydrolase 1</fullName>
        <ecNumber evidence="3">3.4.19.12</ecNumber>
    </recommendedName>
</protein>
<evidence type="ECO:0000256" key="6">
    <source>
        <dbReference type="ARBA" id="ARBA00022801"/>
    </source>
</evidence>
<dbReference type="GO" id="GO:0006508">
    <property type="term" value="P:proteolysis"/>
    <property type="evidence" value="ECO:0007669"/>
    <property type="project" value="UniProtKB-KW"/>
</dbReference>
<dbReference type="GO" id="GO:0016579">
    <property type="term" value="P:protein deubiquitination"/>
    <property type="evidence" value="ECO:0007669"/>
    <property type="project" value="InterPro"/>
</dbReference>
<sequence length="493" mass="56578">MSDKLLEKIVNNQVTIARLMNTQQADLHNFLYRHKKKREDDLASKMQVIIDAIRDLKESVATSSIHTTLTHSAPQPINTVPLIAETTDPSISRSKRPRGLCRLKKTCYMNSVLQALAAVDPHKLVQESGVALGKATPINRTLDRPDNYQRVIALALEGQLNLMWEFIDILKLLRSKGPPAAVIPYAFQFTFSRLLGKQDYDGAEEQDAALFFGDFLSYLHEHQPDYSNIIDRLFRIHSSSLVRCSKTSEVKGLTEDSWCYSLKPLPHLETTTVGQVGGEDAHLEVRVRRLMEYNLTYQDGCVFSHENCTHEKTLRYLKPLPDFLILKFWRHKVVEGKWEWKAGEKVAYKVLFDEDDYTIDLSDHVEPDGSEKSRYIYKLRTLIYHFGTFEKGHYFSVSRTDEDGSNDWWQCDDAHVRSDLTGPDPVGEFTNSQAYMALYERVYTIKPTVERHYQNEHGDEHEGDMCSAESASQLPESEDSAIPELFRALHLED</sequence>
<comment type="caution">
    <text evidence="10">The sequence shown here is derived from an EMBL/GenBank/DDBJ whole genome shotgun (WGS) entry which is preliminary data.</text>
</comment>
<keyword evidence="4" id="KW-0645">Protease</keyword>
<dbReference type="Proteomes" id="UP000799764">
    <property type="component" value="Unassembled WGS sequence"/>
</dbReference>
<evidence type="ECO:0000256" key="1">
    <source>
        <dbReference type="ARBA" id="ARBA00000707"/>
    </source>
</evidence>
<accession>A0A9P4U8X2</accession>
<dbReference type="GO" id="GO:0004843">
    <property type="term" value="F:cysteine-type deubiquitinase activity"/>
    <property type="evidence" value="ECO:0007669"/>
    <property type="project" value="UniProtKB-EC"/>
</dbReference>
<dbReference type="InterPro" id="IPR001394">
    <property type="entry name" value="Peptidase_C19_UCH"/>
</dbReference>
<name>A0A9P4U8X2_9PLEO</name>
<evidence type="ECO:0000313" key="10">
    <source>
        <dbReference type="EMBL" id="KAF2440482.1"/>
    </source>
</evidence>
<dbReference type="Pfam" id="PF00443">
    <property type="entry name" value="UCH"/>
    <property type="match status" value="1"/>
</dbReference>
<dbReference type="EC" id="3.4.19.12" evidence="3"/>
<gene>
    <name evidence="10" type="ORF">P171DRAFT_447434</name>
</gene>
<evidence type="ECO:0000256" key="5">
    <source>
        <dbReference type="ARBA" id="ARBA00022786"/>
    </source>
</evidence>
<organism evidence="10 11">
    <name type="scientific">Karstenula rhodostoma CBS 690.94</name>
    <dbReference type="NCBI Taxonomy" id="1392251"/>
    <lineage>
        <taxon>Eukaryota</taxon>
        <taxon>Fungi</taxon>
        <taxon>Dikarya</taxon>
        <taxon>Ascomycota</taxon>
        <taxon>Pezizomycotina</taxon>
        <taxon>Dothideomycetes</taxon>
        <taxon>Pleosporomycetidae</taxon>
        <taxon>Pleosporales</taxon>
        <taxon>Massarineae</taxon>
        <taxon>Didymosphaeriaceae</taxon>
        <taxon>Karstenula</taxon>
    </lineage>
</organism>
<dbReference type="PANTHER" id="PTHR21646:SF24">
    <property type="entry name" value="UBIQUITIN CARBOXYL-TERMINAL HYDROLASE"/>
    <property type="match status" value="1"/>
</dbReference>
<comment type="catalytic activity">
    <reaction evidence="1">
        <text>Thiol-dependent hydrolysis of ester, thioester, amide, peptide and isopeptide bonds formed by the C-terminal Gly of ubiquitin (a 76-residue protein attached to proteins as an intracellular targeting signal).</text>
        <dbReference type="EC" id="3.4.19.12"/>
    </reaction>
</comment>
<evidence type="ECO:0000256" key="4">
    <source>
        <dbReference type="ARBA" id="ARBA00022670"/>
    </source>
</evidence>
<dbReference type="PANTHER" id="PTHR21646">
    <property type="entry name" value="UBIQUITIN CARBOXYL-TERMINAL HYDROLASE"/>
    <property type="match status" value="1"/>
</dbReference>
<dbReference type="InterPro" id="IPR038765">
    <property type="entry name" value="Papain-like_cys_pep_sf"/>
</dbReference>
<feature type="domain" description="USP" evidence="9">
    <location>
        <begin position="98"/>
        <end position="442"/>
    </location>
</feature>
<dbReference type="PROSITE" id="PS50235">
    <property type="entry name" value="USP_3"/>
    <property type="match status" value="1"/>
</dbReference>
<evidence type="ECO:0000256" key="3">
    <source>
        <dbReference type="ARBA" id="ARBA00012759"/>
    </source>
</evidence>
<dbReference type="InterPro" id="IPR050185">
    <property type="entry name" value="Ub_carboxyl-term_hydrolase"/>
</dbReference>
<dbReference type="InterPro" id="IPR028889">
    <property type="entry name" value="USP"/>
</dbReference>
<dbReference type="SUPFAM" id="SSF54001">
    <property type="entry name" value="Cysteine proteinases"/>
    <property type="match status" value="1"/>
</dbReference>
<proteinExistence type="inferred from homology"/>
<dbReference type="OrthoDB" id="289038at2759"/>
<evidence type="ECO:0000256" key="2">
    <source>
        <dbReference type="ARBA" id="ARBA00009085"/>
    </source>
</evidence>
<evidence type="ECO:0000313" key="11">
    <source>
        <dbReference type="Proteomes" id="UP000799764"/>
    </source>
</evidence>
<feature type="compositionally biased region" description="Basic and acidic residues" evidence="8">
    <location>
        <begin position="455"/>
        <end position="464"/>
    </location>
</feature>